<evidence type="ECO:0008006" key="3">
    <source>
        <dbReference type="Google" id="ProtNLM"/>
    </source>
</evidence>
<reference evidence="1" key="2">
    <citation type="submission" date="2015-06" db="UniProtKB">
        <authorList>
            <consortium name="EnsemblProtists"/>
        </authorList>
    </citation>
    <scope>IDENTIFICATION</scope>
    <source>
        <strain evidence="1">Pr102</strain>
    </source>
</reference>
<dbReference type="HOGENOM" id="CLU_2892983_0_0_1"/>
<name>H3G5F1_PHYRM</name>
<proteinExistence type="predicted"/>
<dbReference type="GO" id="GO:0003676">
    <property type="term" value="F:nucleic acid binding"/>
    <property type="evidence" value="ECO:0007669"/>
    <property type="project" value="InterPro"/>
</dbReference>
<accession>H3G5F1</accession>
<dbReference type="InterPro" id="IPR036397">
    <property type="entry name" value="RNaseH_sf"/>
</dbReference>
<dbReference type="AlphaFoldDB" id="H3G5F1"/>
<evidence type="ECO:0000313" key="1">
    <source>
        <dbReference type="EnsemblProtists" id="Phyra41415"/>
    </source>
</evidence>
<dbReference type="EMBL" id="DS567266">
    <property type="status" value="NOT_ANNOTATED_CDS"/>
    <property type="molecule type" value="Genomic_DNA"/>
</dbReference>
<dbReference type="InterPro" id="IPR012337">
    <property type="entry name" value="RNaseH-like_sf"/>
</dbReference>
<keyword evidence="2" id="KW-1185">Reference proteome</keyword>
<sequence>ARLFLDGVFRYHGLPETIISDRDPRFTSAFWKTLFHLLGTHCSCPRPTARKRTARRSASIASS</sequence>
<reference evidence="2" key="1">
    <citation type="journal article" date="2006" name="Science">
        <title>Phytophthora genome sequences uncover evolutionary origins and mechanisms of pathogenesis.</title>
        <authorList>
            <person name="Tyler B.M."/>
            <person name="Tripathy S."/>
            <person name="Zhang X."/>
            <person name="Dehal P."/>
            <person name="Jiang R.H."/>
            <person name="Aerts A."/>
            <person name="Arredondo F.D."/>
            <person name="Baxter L."/>
            <person name="Bensasson D."/>
            <person name="Beynon J.L."/>
            <person name="Chapman J."/>
            <person name="Damasceno C.M."/>
            <person name="Dorrance A.E."/>
            <person name="Dou D."/>
            <person name="Dickerman A.W."/>
            <person name="Dubchak I.L."/>
            <person name="Garbelotto M."/>
            <person name="Gijzen M."/>
            <person name="Gordon S.G."/>
            <person name="Govers F."/>
            <person name="Grunwald N.J."/>
            <person name="Huang W."/>
            <person name="Ivors K.L."/>
            <person name="Jones R.W."/>
            <person name="Kamoun S."/>
            <person name="Krampis K."/>
            <person name="Lamour K.H."/>
            <person name="Lee M.K."/>
            <person name="McDonald W.H."/>
            <person name="Medina M."/>
            <person name="Meijer H.J."/>
            <person name="Nordberg E.K."/>
            <person name="Maclean D.J."/>
            <person name="Ospina-Giraldo M.D."/>
            <person name="Morris P.F."/>
            <person name="Phuntumart V."/>
            <person name="Putnam N.H."/>
            <person name="Rash S."/>
            <person name="Rose J.K."/>
            <person name="Sakihama Y."/>
            <person name="Salamov A.A."/>
            <person name="Savidor A."/>
            <person name="Scheuring C.F."/>
            <person name="Smith B.M."/>
            <person name="Sobral B.W."/>
            <person name="Terry A."/>
            <person name="Torto-Alalibo T.A."/>
            <person name="Win J."/>
            <person name="Xu Z."/>
            <person name="Zhang H."/>
            <person name="Grigoriev I.V."/>
            <person name="Rokhsar D.S."/>
            <person name="Boore J.L."/>
        </authorList>
    </citation>
    <scope>NUCLEOTIDE SEQUENCE [LARGE SCALE GENOMIC DNA]</scope>
    <source>
        <strain evidence="2">Pr102</strain>
    </source>
</reference>
<dbReference type="Gene3D" id="3.30.420.10">
    <property type="entry name" value="Ribonuclease H-like superfamily/Ribonuclease H"/>
    <property type="match status" value="1"/>
</dbReference>
<protein>
    <recommendedName>
        <fullName evidence="3">Integrase catalytic domain-containing protein</fullName>
    </recommendedName>
</protein>
<dbReference type="InParanoid" id="H3G5F1"/>
<dbReference type="Proteomes" id="UP000005238">
    <property type="component" value="Unassembled WGS sequence"/>
</dbReference>
<dbReference type="EnsemblProtists" id="Phyra41415">
    <property type="protein sequence ID" value="Phyra41415"/>
    <property type="gene ID" value="Phyra41415"/>
</dbReference>
<organism evidence="1 2">
    <name type="scientific">Phytophthora ramorum</name>
    <name type="common">Sudden oak death agent</name>
    <dbReference type="NCBI Taxonomy" id="164328"/>
    <lineage>
        <taxon>Eukaryota</taxon>
        <taxon>Sar</taxon>
        <taxon>Stramenopiles</taxon>
        <taxon>Oomycota</taxon>
        <taxon>Peronosporomycetes</taxon>
        <taxon>Peronosporales</taxon>
        <taxon>Peronosporaceae</taxon>
        <taxon>Phytophthora</taxon>
    </lineage>
</organism>
<dbReference type="PANTHER" id="PTHR35046:SF9">
    <property type="entry name" value="RNA-DIRECTED DNA POLYMERASE"/>
    <property type="match status" value="1"/>
</dbReference>
<dbReference type="PANTHER" id="PTHR35046">
    <property type="entry name" value="ZINC KNUCKLE (CCHC-TYPE) FAMILY PROTEIN"/>
    <property type="match status" value="1"/>
</dbReference>
<evidence type="ECO:0000313" key="2">
    <source>
        <dbReference type="Proteomes" id="UP000005238"/>
    </source>
</evidence>
<dbReference type="SUPFAM" id="SSF53098">
    <property type="entry name" value="Ribonuclease H-like"/>
    <property type="match status" value="1"/>
</dbReference>